<protein>
    <submittedName>
        <fullName evidence="2">Uncharacterized protein</fullName>
    </submittedName>
</protein>
<name>A0AA35ZD63_LACSI</name>
<dbReference type="AlphaFoldDB" id="A0AA35ZD63"/>
<proteinExistence type="predicted"/>
<feature type="region of interest" description="Disordered" evidence="1">
    <location>
        <begin position="112"/>
        <end position="133"/>
    </location>
</feature>
<organism evidence="2 3">
    <name type="scientific">Lactuca saligna</name>
    <name type="common">Willowleaf lettuce</name>
    <dbReference type="NCBI Taxonomy" id="75948"/>
    <lineage>
        <taxon>Eukaryota</taxon>
        <taxon>Viridiplantae</taxon>
        <taxon>Streptophyta</taxon>
        <taxon>Embryophyta</taxon>
        <taxon>Tracheophyta</taxon>
        <taxon>Spermatophyta</taxon>
        <taxon>Magnoliopsida</taxon>
        <taxon>eudicotyledons</taxon>
        <taxon>Gunneridae</taxon>
        <taxon>Pentapetalae</taxon>
        <taxon>asterids</taxon>
        <taxon>campanulids</taxon>
        <taxon>Asterales</taxon>
        <taxon>Asteraceae</taxon>
        <taxon>Cichorioideae</taxon>
        <taxon>Cichorieae</taxon>
        <taxon>Lactucinae</taxon>
        <taxon>Lactuca</taxon>
    </lineage>
</organism>
<accession>A0AA35ZD63</accession>
<dbReference type="Proteomes" id="UP001177003">
    <property type="component" value="Chromosome 6"/>
</dbReference>
<gene>
    <name evidence="2" type="ORF">LSALG_LOCUS29342</name>
</gene>
<evidence type="ECO:0000256" key="1">
    <source>
        <dbReference type="SAM" id="MobiDB-lite"/>
    </source>
</evidence>
<keyword evidence="3" id="KW-1185">Reference proteome</keyword>
<evidence type="ECO:0000313" key="3">
    <source>
        <dbReference type="Proteomes" id="UP001177003"/>
    </source>
</evidence>
<sequence>MVVIAPTQSHPEMSEIGRVEAELQKEIVIVDNLNTDATTDDQPILDTGDQSETIDYEGFLDLGFMPPVFVHVVPLNVVYHDSYFEVENPQVTNSDTKSDNDQFNTQKRKAFFSRGDRDAKARSSSIDGDPSSPLPSNKRKIIFYLNILAGIWGITVDKVREIMAENNAAIQEKYETRKGDRMSAKLAQVVASAEDSVDVQITNDQVKKIQLFNNIMDIQHKVSDLNNRVRCTKPRNESLKLHLVRKKTEYEYTKVVFARELIKFGYSEWIKIQEIIEKNKGIHPREVKLAIHQLLNKVKKLNLVPSTGPSRPSTST</sequence>
<reference evidence="2" key="1">
    <citation type="submission" date="2023-04" db="EMBL/GenBank/DDBJ databases">
        <authorList>
            <person name="Vijverberg K."/>
            <person name="Xiong W."/>
            <person name="Schranz E."/>
        </authorList>
    </citation>
    <scope>NUCLEOTIDE SEQUENCE</scope>
</reference>
<evidence type="ECO:0000313" key="2">
    <source>
        <dbReference type="EMBL" id="CAI9290131.1"/>
    </source>
</evidence>
<dbReference type="EMBL" id="OX465082">
    <property type="protein sequence ID" value="CAI9290131.1"/>
    <property type="molecule type" value="Genomic_DNA"/>
</dbReference>